<evidence type="ECO:0000313" key="4">
    <source>
        <dbReference type="EMBL" id="KAL0389536.1"/>
    </source>
</evidence>
<proteinExistence type="predicted"/>
<keyword evidence="4" id="KW-0269">Exonuclease</keyword>
<evidence type="ECO:0000256" key="2">
    <source>
        <dbReference type="ARBA" id="ARBA00022801"/>
    </source>
</evidence>
<sequence length="437" mass="49287">MEWRTTIIRDRMPACGPAHMSNQYGPWRFLEELPPGGGGAYGCLSGFQYYGSIGYENGREFLPPIPPPHFPASFPPRRGHGLRRGVPENPNIVDDEAQVCSMFQAVQEKGASYCAYENLIILFTNLNAAYVRNIANPLNHYGSTQLVNYAILVKVLHAINDCGASFSYLFMVTSSPVSLREHHSICYLAAPALLGTIKMPCPESQIYNPPIDIEYDIGNHPEAVSMDCEMVGGGSDGSLDLCARSCCFRYEVTGITEDHLRDAMPLKEVQDKILHILYNGESIGRLRLNGGRARVLLGHGLEHDLDCLKMNYPDHLLRDTAKYPPLMKTNLVSHSLKYLVKTYLGYDIQTGTHDPYEDCVSVMRLYKRLRSQRHQTKGMEFTLAARSTPSLTNCHDSWNYREIENMTPEELFNISKSNYRCWCFDSRQALQMHGSLV</sequence>
<dbReference type="AlphaFoldDB" id="A0AAW2SCY7"/>
<dbReference type="GO" id="GO:0003676">
    <property type="term" value="F:nucleic acid binding"/>
    <property type="evidence" value="ECO:0007669"/>
    <property type="project" value="InterPro"/>
</dbReference>
<evidence type="ECO:0000256" key="1">
    <source>
        <dbReference type="ARBA" id="ARBA00022722"/>
    </source>
</evidence>
<comment type="caution">
    <text evidence="4">The sequence shown here is derived from an EMBL/GenBank/DDBJ whole genome shotgun (WGS) entry which is preliminary data.</text>
</comment>
<accession>A0AAW2SCY7</accession>
<organism evidence="4">
    <name type="scientific">Sesamum calycinum</name>
    <dbReference type="NCBI Taxonomy" id="2727403"/>
    <lineage>
        <taxon>Eukaryota</taxon>
        <taxon>Viridiplantae</taxon>
        <taxon>Streptophyta</taxon>
        <taxon>Embryophyta</taxon>
        <taxon>Tracheophyta</taxon>
        <taxon>Spermatophyta</taxon>
        <taxon>Magnoliopsida</taxon>
        <taxon>eudicotyledons</taxon>
        <taxon>Gunneridae</taxon>
        <taxon>Pentapetalae</taxon>
        <taxon>asterids</taxon>
        <taxon>lamiids</taxon>
        <taxon>Lamiales</taxon>
        <taxon>Pedaliaceae</taxon>
        <taxon>Sesamum</taxon>
    </lineage>
</organism>
<name>A0AAW2SCY7_9LAMI</name>
<dbReference type="SUPFAM" id="SSF53098">
    <property type="entry name" value="Ribonuclease H-like"/>
    <property type="match status" value="1"/>
</dbReference>
<feature type="domain" description="Exonuclease" evidence="3">
    <location>
        <begin position="222"/>
        <end position="375"/>
    </location>
</feature>
<keyword evidence="2" id="KW-0378">Hydrolase</keyword>
<dbReference type="InterPro" id="IPR013520">
    <property type="entry name" value="Ribonucl_H"/>
</dbReference>
<dbReference type="GO" id="GO:0005634">
    <property type="term" value="C:nucleus"/>
    <property type="evidence" value="ECO:0007669"/>
    <property type="project" value="TreeGrafter"/>
</dbReference>
<dbReference type="Gene3D" id="3.30.420.10">
    <property type="entry name" value="Ribonuclease H-like superfamily/Ribonuclease H"/>
    <property type="match status" value="1"/>
</dbReference>
<dbReference type="SMART" id="SM00479">
    <property type="entry name" value="EXOIII"/>
    <property type="match status" value="1"/>
</dbReference>
<dbReference type="PANTHER" id="PTHR12801:SF123">
    <property type="entry name" value="RNA EXONUCLEASE 4"/>
    <property type="match status" value="1"/>
</dbReference>
<keyword evidence="1" id="KW-0540">Nuclease</keyword>
<protein>
    <submittedName>
        <fullName evidence="4">RNA exonuclease 4</fullName>
    </submittedName>
</protein>
<gene>
    <name evidence="4" type="ORF">Scaly_0310700</name>
</gene>
<dbReference type="InterPro" id="IPR036397">
    <property type="entry name" value="RNaseH_sf"/>
</dbReference>
<dbReference type="PANTHER" id="PTHR12801">
    <property type="entry name" value="RNA EXONUCLEASE REXO1 / RECO3 FAMILY MEMBER-RELATED"/>
    <property type="match status" value="1"/>
</dbReference>
<evidence type="ECO:0000259" key="3">
    <source>
        <dbReference type="SMART" id="SM00479"/>
    </source>
</evidence>
<reference evidence="4" key="2">
    <citation type="journal article" date="2024" name="Plant">
        <title>Genomic evolution and insights into agronomic trait innovations of Sesamum species.</title>
        <authorList>
            <person name="Miao H."/>
            <person name="Wang L."/>
            <person name="Qu L."/>
            <person name="Liu H."/>
            <person name="Sun Y."/>
            <person name="Le M."/>
            <person name="Wang Q."/>
            <person name="Wei S."/>
            <person name="Zheng Y."/>
            <person name="Lin W."/>
            <person name="Duan Y."/>
            <person name="Cao H."/>
            <person name="Xiong S."/>
            <person name="Wang X."/>
            <person name="Wei L."/>
            <person name="Li C."/>
            <person name="Ma Q."/>
            <person name="Ju M."/>
            <person name="Zhao R."/>
            <person name="Li G."/>
            <person name="Mu C."/>
            <person name="Tian Q."/>
            <person name="Mei H."/>
            <person name="Zhang T."/>
            <person name="Gao T."/>
            <person name="Zhang H."/>
        </authorList>
    </citation>
    <scope>NUCLEOTIDE SEQUENCE</scope>
    <source>
        <strain evidence="4">KEN8</strain>
    </source>
</reference>
<dbReference type="InterPro" id="IPR012337">
    <property type="entry name" value="RNaseH-like_sf"/>
</dbReference>
<dbReference type="EMBL" id="JACGWM010000002">
    <property type="protein sequence ID" value="KAL0389536.1"/>
    <property type="molecule type" value="Genomic_DNA"/>
</dbReference>
<dbReference type="GO" id="GO:0004527">
    <property type="term" value="F:exonuclease activity"/>
    <property type="evidence" value="ECO:0007669"/>
    <property type="project" value="UniProtKB-KW"/>
</dbReference>
<reference evidence="4" key="1">
    <citation type="submission" date="2020-06" db="EMBL/GenBank/DDBJ databases">
        <authorList>
            <person name="Li T."/>
            <person name="Hu X."/>
            <person name="Zhang T."/>
            <person name="Song X."/>
            <person name="Zhang H."/>
            <person name="Dai N."/>
            <person name="Sheng W."/>
            <person name="Hou X."/>
            <person name="Wei L."/>
        </authorList>
    </citation>
    <scope>NUCLEOTIDE SEQUENCE</scope>
    <source>
        <strain evidence="4">KEN8</strain>
        <tissue evidence="4">Leaf</tissue>
    </source>
</reference>
<dbReference type="InterPro" id="IPR047021">
    <property type="entry name" value="REXO1/3/4-like"/>
</dbReference>